<dbReference type="SUPFAM" id="SSF82114">
    <property type="entry name" value="Riboflavin kinase-like"/>
    <property type="match status" value="1"/>
</dbReference>
<dbReference type="EC" id="2.7.7.2" evidence="15"/>
<evidence type="ECO:0000256" key="8">
    <source>
        <dbReference type="ARBA" id="ARBA00022741"/>
    </source>
</evidence>
<evidence type="ECO:0000256" key="9">
    <source>
        <dbReference type="ARBA" id="ARBA00022777"/>
    </source>
</evidence>
<dbReference type="SUPFAM" id="SSF52374">
    <property type="entry name" value="Nucleotidylyl transferase"/>
    <property type="match status" value="1"/>
</dbReference>
<evidence type="ECO:0000256" key="3">
    <source>
        <dbReference type="ARBA" id="ARBA00005201"/>
    </source>
</evidence>
<keyword evidence="7 15" id="KW-0548">Nucleotidyltransferase</keyword>
<sequence>MELIRGIHNLRRQQQGCVATIGNFDGVHLGHQKILERVQAEARARGLASTVMLFEPQPTEFFCPGQAPARLMSLRDKLRTLAAMGVDRVFCARFNDRFRSQSAEQFVRDLLVDGLGVQYLVVGDDFRFGSGREGDFAYLRETGQRYGFGVEDTPTCEYDGGRVSSTRVRAALAAGELPLAEALLGHAYSISGRVHHGDKLGRTIDVPTANLPLRQLRVPITGVFAVTVNGPGLVRHPAVANMGSRPTVNGRDWRLEVHLLDFDGDLYGQHIEVSLRHYLRPELKFDGFDALRAAIHQDIEHARQWFAANPSGTT</sequence>
<dbReference type="NCBIfam" id="NF004163">
    <property type="entry name" value="PRK05627.1-6"/>
    <property type="match status" value="1"/>
</dbReference>
<keyword evidence="9 15" id="KW-0418">Kinase</keyword>
<evidence type="ECO:0000256" key="12">
    <source>
        <dbReference type="ARBA" id="ARBA00023268"/>
    </source>
</evidence>
<dbReference type="Proteomes" id="UP000006764">
    <property type="component" value="Chromosome"/>
</dbReference>
<protein>
    <recommendedName>
        <fullName evidence="15">Riboflavin biosynthesis protein</fullName>
    </recommendedName>
    <domain>
        <recommendedName>
            <fullName evidence="15">Riboflavin kinase</fullName>
            <ecNumber evidence="15">2.7.1.26</ecNumber>
        </recommendedName>
        <alternativeName>
            <fullName evidence="15">Flavokinase</fullName>
        </alternativeName>
    </domain>
    <domain>
        <recommendedName>
            <fullName evidence="15">FMN adenylyltransferase</fullName>
            <ecNumber evidence="15">2.7.7.2</ecNumber>
        </recommendedName>
        <alternativeName>
            <fullName evidence="15">FAD pyrophosphorylase</fullName>
        </alternativeName>
        <alternativeName>
            <fullName evidence="15">FAD synthase</fullName>
        </alternativeName>
    </domain>
</protein>
<dbReference type="SMART" id="SM00904">
    <property type="entry name" value="Flavokinase"/>
    <property type="match status" value="1"/>
</dbReference>
<dbReference type="PANTHER" id="PTHR22749:SF6">
    <property type="entry name" value="RIBOFLAVIN KINASE"/>
    <property type="match status" value="1"/>
</dbReference>
<dbReference type="GO" id="GO:0008531">
    <property type="term" value="F:riboflavin kinase activity"/>
    <property type="evidence" value="ECO:0007669"/>
    <property type="project" value="UniProtKB-UniRule"/>
</dbReference>
<dbReference type="KEGG" id="apac:S7S_03200"/>
<evidence type="ECO:0000313" key="17">
    <source>
        <dbReference type="EMBL" id="AJD47062.1"/>
    </source>
</evidence>
<dbReference type="InterPro" id="IPR015865">
    <property type="entry name" value="Riboflavin_kinase_bac/euk"/>
</dbReference>
<dbReference type="RefSeq" id="WP_008739928.1">
    <property type="nucleotide sequence ID" value="NZ_CP004387.1"/>
</dbReference>
<dbReference type="EC" id="2.7.1.26" evidence="15"/>
<dbReference type="GO" id="GO:0006747">
    <property type="term" value="P:FAD biosynthetic process"/>
    <property type="evidence" value="ECO:0007669"/>
    <property type="project" value="UniProtKB-UniRule"/>
</dbReference>
<dbReference type="Pfam" id="PF06574">
    <property type="entry name" value="FAD_syn"/>
    <property type="match status" value="1"/>
</dbReference>
<proteinExistence type="inferred from homology"/>
<dbReference type="InterPro" id="IPR023468">
    <property type="entry name" value="Riboflavin_kinase"/>
</dbReference>
<keyword evidence="8 15" id="KW-0547">Nucleotide-binding</keyword>
<dbReference type="NCBIfam" id="NF004160">
    <property type="entry name" value="PRK05627.1-3"/>
    <property type="match status" value="1"/>
</dbReference>
<evidence type="ECO:0000256" key="13">
    <source>
        <dbReference type="ARBA" id="ARBA00047880"/>
    </source>
</evidence>
<comment type="catalytic activity">
    <reaction evidence="13 15">
        <text>riboflavin + ATP = FMN + ADP + H(+)</text>
        <dbReference type="Rhea" id="RHEA:14357"/>
        <dbReference type="ChEBI" id="CHEBI:15378"/>
        <dbReference type="ChEBI" id="CHEBI:30616"/>
        <dbReference type="ChEBI" id="CHEBI:57986"/>
        <dbReference type="ChEBI" id="CHEBI:58210"/>
        <dbReference type="ChEBI" id="CHEBI:456216"/>
        <dbReference type="EC" id="2.7.1.26"/>
    </reaction>
</comment>
<dbReference type="FunFam" id="3.40.50.620:FF:000021">
    <property type="entry name" value="Riboflavin biosynthesis protein"/>
    <property type="match status" value="1"/>
</dbReference>
<evidence type="ECO:0000256" key="11">
    <source>
        <dbReference type="ARBA" id="ARBA00022840"/>
    </source>
</evidence>
<dbReference type="NCBIfam" id="NF004159">
    <property type="entry name" value="PRK05627.1-2"/>
    <property type="match status" value="1"/>
</dbReference>
<reference evidence="17 18" key="1">
    <citation type="journal article" date="2012" name="J. Bacteriol.">
        <title>Genome sequence of an alkane-degrading bacterium, Alcanivorax pacificus type strain W11-5, isolated from deep sea sediment.</title>
        <authorList>
            <person name="Lai Q."/>
            <person name="Shao Z."/>
        </authorList>
    </citation>
    <scope>NUCLEOTIDE SEQUENCE [LARGE SCALE GENOMIC DNA]</scope>
    <source>
        <strain evidence="17 18">W11-5</strain>
    </source>
</reference>
<keyword evidence="18" id="KW-1185">Reference proteome</keyword>
<dbReference type="Gene3D" id="3.40.50.620">
    <property type="entry name" value="HUPs"/>
    <property type="match status" value="1"/>
</dbReference>
<evidence type="ECO:0000259" key="16">
    <source>
        <dbReference type="SMART" id="SM00904"/>
    </source>
</evidence>
<comment type="similarity">
    <text evidence="15">Belongs to the ribF family.</text>
</comment>
<evidence type="ECO:0000256" key="14">
    <source>
        <dbReference type="ARBA" id="ARBA00049494"/>
    </source>
</evidence>
<dbReference type="OrthoDB" id="9803667at2"/>
<dbReference type="NCBIfam" id="NF004162">
    <property type="entry name" value="PRK05627.1-5"/>
    <property type="match status" value="1"/>
</dbReference>
<evidence type="ECO:0000256" key="7">
    <source>
        <dbReference type="ARBA" id="ARBA00022695"/>
    </source>
</evidence>
<dbReference type="CDD" id="cd02064">
    <property type="entry name" value="FAD_synthetase_N"/>
    <property type="match status" value="1"/>
</dbReference>
<dbReference type="InterPro" id="IPR002606">
    <property type="entry name" value="Riboflavin_kinase_bac"/>
</dbReference>
<comment type="pathway">
    <text evidence="2 15">Cofactor biosynthesis; FAD biosynthesis; FAD from FMN: step 1/1.</text>
</comment>
<dbReference type="STRING" id="391936.S7S_03200"/>
<evidence type="ECO:0000256" key="4">
    <source>
        <dbReference type="ARBA" id="ARBA00022630"/>
    </source>
</evidence>
<keyword evidence="6 15" id="KW-0808">Transferase</keyword>
<dbReference type="NCBIfam" id="TIGR00083">
    <property type="entry name" value="ribF"/>
    <property type="match status" value="1"/>
</dbReference>
<dbReference type="PANTHER" id="PTHR22749">
    <property type="entry name" value="RIBOFLAVIN KINASE/FMN ADENYLYLTRANSFERASE"/>
    <property type="match status" value="1"/>
</dbReference>
<evidence type="ECO:0000256" key="10">
    <source>
        <dbReference type="ARBA" id="ARBA00022827"/>
    </source>
</evidence>
<dbReference type="InterPro" id="IPR015864">
    <property type="entry name" value="FAD_synthase"/>
</dbReference>
<dbReference type="PIRSF" id="PIRSF004491">
    <property type="entry name" value="FAD_Synth"/>
    <property type="match status" value="1"/>
</dbReference>
<dbReference type="GO" id="GO:0003919">
    <property type="term" value="F:FMN adenylyltransferase activity"/>
    <property type="evidence" value="ECO:0007669"/>
    <property type="project" value="UniProtKB-UniRule"/>
</dbReference>
<organism evidence="17 18">
    <name type="scientific">Isoalcanivorax pacificus W11-5</name>
    <dbReference type="NCBI Taxonomy" id="391936"/>
    <lineage>
        <taxon>Bacteria</taxon>
        <taxon>Pseudomonadati</taxon>
        <taxon>Pseudomonadota</taxon>
        <taxon>Gammaproteobacteria</taxon>
        <taxon>Oceanospirillales</taxon>
        <taxon>Alcanivoracaceae</taxon>
        <taxon>Isoalcanivorax</taxon>
    </lineage>
</organism>
<evidence type="ECO:0000256" key="15">
    <source>
        <dbReference type="PIRNR" id="PIRNR004491"/>
    </source>
</evidence>
<keyword evidence="11 15" id="KW-0067">ATP-binding</keyword>
<evidence type="ECO:0000256" key="6">
    <source>
        <dbReference type="ARBA" id="ARBA00022679"/>
    </source>
</evidence>
<dbReference type="UniPathway" id="UPA00276">
    <property type="reaction ID" value="UER00406"/>
</dbReference>
<dbReference type="InterPro" id="IPR014729">
    <property type="entry name" value="Rossmann-like_a/b/a_fold"/>
</dbReference>
<dbReference type="GO" id="GO:0009398">
    <property type="term" value="P:FMN biosynthetic process"/>
    <property type="evidence" value="ECO:0007669"/>
    <property type="project" value="UniProtKB-UniRule"/>
</dbReference>
<dbReference type="Gene3D" id="2.40.30.30">
    <property type="entry name" value="Riboflavin kinase-like"/>
    <property type="match status" value="1"/>
</dbReference>
<dbReference type="HOGENOM" id="CLU_048437_0_1_6"/>
<keyword evidence="12" id="KW-0511">Multifunctional enzyme</keyword>
<dbReference type="AlphaFoldDB" id="A0A0B4XL22"/>
<keyword evidence="10 15" id="KW-0274">FAD</keyword>
<comment type="function">
    <text evidence="1">Catalyzes the phosphorylation of riboflavin to FMN followed by the adenylation of FMN to FAD.</text>
</comment>
<name>A0A0B4XL22_9GAMM</name>
<keyword evidence="4 15" id="KW-0285">Flavoprotein</keyword>
<dbReference type="EMBL" id="CP004387">
    <property type="protein sequence ID" value="AJD47062.1"/>
    <property type="molecule type" value="Genomic_DNA"/>
</dbReference>
<dbReference type="GO" id="GO:0005524">
    <property type="term" value="F:ATP binding"/>
    <property type="evidence" value="ECO:0007669"/>
    <property type="project" value="UniProtKB-UniRule"/>
</dbReference>
<comment type="catalytic activity">
    <reaction evidence="14 15">
        <text>FMN + ATP + H(+) = FAD + diphosphate</text>
        <dbReference type="Rhea" id="RHEA:17237"/>
        <dbReference type="ChEBI" id="CHEBI:15378"/>
        <dbReference type="ChEBI" id="CHEBI:30616"/>
        <dbReference type="ChEBI" id="CHEBI:33019"/>
        <dbReference type="ChEBI" id="CHEBI:57692"/>
        <dbReference type="ChEBI" id="CHEBI:58210"/>
        <dbReference type="EC" id="2.7.7.2"/>
    </reaction>
</comment>
<gene>
    <name evidence="17" type="ORF">S7S_03200</name>
</gene>
<evidence type="ECO:0000256" key="1">
    <source>
        <dbReference type="ARBA" id="ARBA00002121"/>
    </source>
</evidence>
<evidence type="ECO:0000256" key="5">
    <source>
        <dbReference type="ARBA" id="ARBA00022643"/>
    </source>
</evidence>
<comment type="pathway">
    <text evidence="3 15">Cofactor biosynthesis; FMN biosynthesis; FMN from riboflavin (ATP route): step 1/1.</text>
</comment>
<dbReference type="GO" id="GO:0009231">
    <property type="term" value="P:riboflavin biosynthetic process"/>
    <property type="evidence" value="ECO:0007669"/>
    <property type="project" value="InterPro"/>
</dbReference>
<keyword evidence="5 15" id="KW-0288">FMN</keyword>
<feature type="domain" description="Riboflavin kinase" evidence="16">
    <location>
        <begin position="183"/>
        <end position="307"/>
    </location>
</feature>
<accession>A0A0B4XL22</accession>
<dbReference type="Pfam" id="PF01687">
    <property type="entry name" value="Flavokinase"/>
    <property type="match status" value="1"/>
</dbReference>
<evidence type="ECO:0000256" key="2">
    <source>
        <dbReference type="ARBA" id="ARBA00004726"/>
    </source>
</evidence>
<dbReference type="InterPro" id="IPR023465">
    <property type="entry name" value="Riboflavin_kinase_dom_sf"/>
</dbReference>
<dbReference type="UniPathway" id="UPA00277">
    <property type="reaction ID" value="UER00407"/>
</dbReference>
<evidence type="ECO:0000313" key="18">
    <source>
        <dbReference type="Proteomes" id="UP000006764"/>
    </source>
</evidence>